<evidence type="ECO:0000259" key="2">
    <source>
        <dbReference type="Pfam" id="PF04864"/>
    </source>
</evidence>
<keyword evidence="1" id="KW-0732">Signal</keyword>
<evidence type="ECO:0000313" key="3">
    <source>
        <dbReference type="EMBL" id="KAF3327274.1"/>
    </source>
</evidence>
<dbReference type="EMBL" id="SWLB01000017">
    <property type="protein sequence ID" value="KAF3327274.1"/>
    <property type="molecule type" value="Genomic_DNA"/>
</dbReference>
<reference evidence="3" key="1">
    <citation type="submission" date="2020-01" db="EMBL/GenBank/DDBJ databases">
        <title>Genome sequence of Kobresia littledalei, the first chromosome-level genome in the family Cyperaceae.</title>
        <authorList>
            <person name="Qu G."/>
        </authorList>
    </citation>
    <scope>NUCLEOTIDE SEQUENCE</scope>
    <source>
        <strain evidence="3">C.B.Clarke</strain>
        <tissue evidence="3">Leaf</tissue>
    </source>
</reference>
<dbReference type="InterPro" id="IPR006948">
    <property type="entry name" value="Alliinase_C"/>
</dbReference>
<dbReference type="InterPro" id="IPR015422">
    <property type="entry name" value="PyrdxlP-dep_Trfase_small"/>
</dbReference>
<evidence type="ECO:0000256" key="1">
    <source>
        <dbReference type="SAM" id="SignalP"/>
    </source>
</evidence>
<dbReference type="Proteomes" id="UP000623129">
    <property type="component" value="Unassembled WGS sequence"/>
</dbReference>
<dbReference type="Gene3D" id="3.90.1150.10">
    <property type="entry name" value="Aspartate Aminotransferase, domain 1"/>
    <property type="match status" value="1"/>
</dbReference>
<dbReference type="AlphaFoldDB" id="A0A833QZD7"/>
<sequence>MTVHHFCWFVWCSICVAEVGVRDDESIKDCEGLFKSIKVLTQSGKHFGAGPDYVHISMLDRARNFRRTPDQKFKNFKNLSTQVLTWSGEHFGAGFASLRGFLQEHQGADSEREAF</sequence>
<dbReference type="GO" id="GO:0016846">
    <property type="term" value="F:carbon-sulfur lyase activity"/>
    <property type="evidence" value="ECO:0007669"/>
    <property type="project" value="InterPro"/>
</dbReference>
<feature type="chain" id="PRO_5032268733" evidence="1">
    <location>
        <begin position="18"/>
        <end position="115"/>
    </location>
</feature>
<keyword evidence="4" id="KW-1185">Reference proteome</keyword>
<accession>A0A833QZD7</accession>
<feature type="signal peptide" evidence="1">
    <location>
        <begin position="1"/>
        <end position="17"/>
    </location>
</feature>
<name>A0A833QZD7_9POAL</name>
<gene>
    <name evidence="3" type="ORF">FCM35_KLT07392</name>
</gene>
<feature type="domain" description="Alliinase C-terminal" evidence="2">
    <location>
        <begin position="24"/>
        <end position="66"/>
    </location>
</feature>
<protein>
    <submittedName>
        <fullName evidence="3">Allinase</fullName>
    </submittedName>
</protein>
<organism evidence="3 4">
    <name type="scientific">Carex littledalei</name>
    <dbReference type="NCBI Taxonomy" id="544730"/>
    <lineage>
        <taxon>Eukaryota</taxon>
        <taxon>Viridiplantae</taxon>
        <taxon>Streptophyta</taxon>
        <taxon>Embryophyta</taxon>
        <taxon>Tracheophyta</taxon>
        <taxon>Spermatophyta</taxon>
        <taxon>Magnoliopsida</taxon>
        <taxon>Liliopsida</taxon>
        <taxon>Poales</taxon>
        <taxon>Cyperaceae</taxon>
        <taxon>Cyperoideae</taxon>
        <taxon>Cariceae</taxon>
        <taxon>Carex</taxon>
        <taxon>Carex subgen. Euthyceras</taxon>
    </lineage>
</organism>
<dbReference type="Pfam" id="PF04864">
    <property type="entry name" value="Alliinase_C"/>
    <property type="match status" value="1"/>
</dbReference>
<comment type="caution">
    <text evidence="3">The sequence shown here is derived from an EMBL/GenBank/DDBJ whole genome shotgun (WGS) entry which is preliminary data.</text>
</comment>
<evidence type="ECO:0000313" key="4">
    <source>
        <dbReference type="Proteomes" id="UP000623129"/>
    </source>
</evidence>
<proteinExistence type="predicted"/>